<dbReference type="Pfam" id="PF07692">
    <property type="entry name" value="Fea1"/>
    <property type="match status" value="1"/>
</dbReference>
<dbReference type="EMBL" id="JAFIRA010000073">
    <property type="protein sequence ID" value="MCJ2544520.1"/>
    <property type="molecule type" value="Genomic_DNA"/>
</dbReference>
<proteinExistence type="predicted"/>
<sequence>MSSHPLLPASSVLNWPVASTPARLKQGFGSPPVTVLMTSLLLVSVGWGTGKPALAEVPSFALSAEGFTTAADVRPHNRLSLDIAEINTALSQFPPDYASALNRYAYGRHFNWRDSSHSLAFFADDYQGRMQRTLPGSIALGMEPTFQHHFLASALMGTGAFSGQGQRRSLPDAARIAAIQSGILATVLNWCRLELTEASLRGPQDDNWSLANGSPKNWSELFAFWYGVDGQHSLHQEMSRIVERFGISEHPTQRVTQPLAAGQPALLEKRWPETEAASVQEALDVAALLLMLDRVADLDAAVAAGGDTALAAQWSVRGAWLAAGDTFGRANPEQGKALHEVLWAGEEFPDATTLKEAVNRAIDQLSLPKDAFGSAI</sequence>
<reference evidence="1" key="1">
    <citation type="submission" date="2021-02" db="EMBL/GenBank/DDBJ databases">
        <title>The CRISPR/cas machinery reduction and long-range gene transfer in the hot spring cyanobacterium Synechococcus.</title>
        <authorList>
            <person name="Dvorak P."/>
            <person name="Jahodarova E."/>
            <person name="Hasler P."/>
            <person name="Poulickova A."/>
        </authorList>
    </citation>
    <scope>NUCLEOTIDE SEQUENCE</scope>
    <source>
        <strain evidence="1">Rupite</strain>
    </source>
</reference>
<dbReference type="InterPro" id="IPR011643">
    <property type="entry name" value="HCR1"/>
</dbReference>
<comment type="caution">
    <text evidence="1">The sequence shown here is derived from an EMBL/GenBank/DDBJ whole genome shotgun (WGS) entry which is preliminary data.</text>
</comment>
<accession>A0ABT0CFE9</accession>
<dbReference type="Proteomes" id="UP000830835">
    <property type="component" value="Unassembled WGS sequence"/>
</dbReference>
<dbReference type="RefSeq" id="WP_244353172.1">
    <property type="nucleotide sequence ID" value="NZ_JAFIRA010000073.1"/>
</dbReference>
<gene>
    <name evidence="1" type="ORF">JX360_16675</name>
</gene>
<protein>
    <submittedName>
        <fullName evidence="1">Uncharacterized protein</fullName>
    </submittedName>
</protein>
<keyword evidence="2" id="KW-1185">Reference proteome</keyword>
<name>A0ABT0CFE9_THEVL</name>
<evidence type="ECO:0000313" key="2">
    <source>
        <dbReference type="Proteomes" id="UP000830835"/>
    </source>
</evidence>
<organism evidence="1 2">
    <name type="scientific">Thermostichus vulcanus str. 'Rupite'</name>
    <dbReference type="NCBI Taxonomy" id="2813851"/>
    <lineage>
        <taxon>Bacteria</taxon>
        <taxon>Bacillati</taxon>
        <taxon>Cyanobacteriota</taxon>
        <taxon>Cyanophyceae</taxon>
        <taxon>Thermostichales</taxon>
        <taxon>Thermostichaceae</taxon>
        <taxon>Thermostichus</taxon>
    </lineage>
</organism>
<evidence type="ECO:0000313" key="1">
    <source>
        <dbReference type="EMBL" id="MCJ2544520.1"/>
    </source>
</evidence>